<sequence length="148" mass="17119">MNRLNNLIIKKTNKIISCKENSVSISFNCDNCQFMLIHYDNSKNTIISDKDKKCDYIITIKDNNKIALYIELKGNDLKQAFEQIKSTKEKVGNMISSNYGALVYKSIPKNKTNIQNIKLQAKKIFEECFIEHTQISLKYNSIENIISK</sequence>
<dbReference type="RefSeq" id="WP_059434473.1">
    <property type="nucleotide sequence ID" value="NZ_FAUY01000002.1"/>
</dbReference>
<dbReference type="Proteomes" id="UP000052245">
    <property type="component" value="Unassembled WGS sequence"/>
</dbReference>
<organism evidence="1 2">
    <name type="scientific">Campylobacter hyointestinalis subsp. hyointestinalis</name>
    <dbReference type="NCBI Taxonomy" id="91352"/>
    <lineage>
        <taxon>Bacteria</taxon>
        <taxon>Pseudomonadati</taxon>
        <taxon>Campylobacterota</taxon>
        <taxon>Epsilonproteobacteria</taxon>
        <taxon>Campylobacterales</taxon>
        <taxon>Campylobacteraceae</taxon>
        <taxon>Campylobacter</taxon>
    </lineage>
</organism>
<dbReference type="EMBL" id="FAVC01000001">
    <property type="protein sequence ID" value="CUU74267.1"/>
    <property type="molecule type" value="Genomic_DNA"/>
</dbReference>
<protein>
    <submittedName>
        <fullName evidence="1">Uncharacterized protein</fullName>
    </submittedName>
</protein>
<dbReference type="AlphaFoldDB" id="A0A9W5AQC4"/>
<comment type="caution">
    <text evidence="1">The sequence shown here is derived from an EMBL/GenBank/DDBJ whole genome shotgun (WGS) entry which is preliminary data.</text>
</comment>
<accession>A0A9W5AQC4</accession>
<reference evidence="1 2" key="1">
    <citation type="submission" date="2015-11" db="EMBL/GenBank/DDBJ databases">
        <authorList>
            <consortium name="Pathogen Informatics"/>
        </authorList>
    </citation>
    <scope>NUCLEOTIDE SEQUENCE [LARGE SCALE GENOMIC DNA]</scope>
    <source>
        <strain evidence="1 2">007A-0283</strain>
    </source>
</reference>
<gene>
    <name evidence="1" type="ORF">ERS739223_00444</name>
</gene>
<name>A0A9W5AQC4_CAMHY</name>
<evidence type="ECO:0000313" key="2">
    <source>
        <dbReference type="Proteomes" id="UP000052245"/>
    </source>
</evidence>
<evidence type="ECO:0000313" key="1">
    <source>
        <dbReference type="EMBL" id="CUU74267.1"/>
    </source>
</evidence>
<proteinExistence type="predicted"/>